<dbReference type="Pfam" id="PF01467">
    <property type="entry name" value="CTP_transf_like"/>
    <property type="match status" value="1"/>
</dbReference>
<evidence type="ECO:0000256" key="5">
    <source>
        <dbReference type="ARBA" id="ARBA00007064"/>
    </source>
</evidence>
<dbReference type="EMBL" id="GEDV01005998">
    <property type="protein sequence ID" value="JAP82559.1"/>
    <property type="molecule type" value="Transcribed_RNA"/>
</dbReference>
<evidence type="ECO:0000256" key="6">
    <source>
        <dbReference type="ARBA" id="ARBA00011881"/>
    </source>
</evidence>
<evidence type="ECO:0000256" key="16">
    <source>
        <dbReference type="RuleBase" id="RU362021"/>
    </source>
</evidence>
<evidence type="ECO:0000256" key="11">
    <source>
        <dbReference type="ARBA" id="ARBA00022840"/>
    </source>
</evidence>
<evidence type="ECO:0000256" key="7">
    <source>
        <dbReference type="ARBA" id="ARBA00022642"/>
    </source>
</evidence>
<dbReference type="EC" id="2.7.7.1" evidence="16"/>
<dbReference type="EC" id="2.7.7.18" evidence="16"/>
<comment type="subcellular location">
    <subcellularLocation>
        <location evidence="2">Mitochondrion</location>
    </subcellularLocation>
</comment>
<dbReference type="GO" id="GO:0005759">
    <property type="term" value="C:mitochondrial matrix"/>
    <property type="evidence" value="ECO:0007669"/>
    <property type="project" value="UniProtKB-ARBA"/>
</dbReference>
<evidence type="ECO:0000313" key="18">
    <source>
        <dbReference type="EMBL" id="JAP82559.1"/>
    </source>
</evidence>
<dbReference type="InterPro" id="IPR014729">
    <property type="entry name" value="Rossmann-like_a/b/a_fold"/>
</dbReference>
<evidence type="ECO:0000256" key="13">
    <source>
        <dbReference type="ARBA" id="ARBA00023128"/>
    </source>
</evidence>
<keyword evidence="9 16" id="KW-0548">Nucleotidyltransferase</keyword>
<evidence type="ECO:0000259" key="17">
    <source>
        <dbReference type="Pfam" id="PF01467"/>
    </source>
</evidence>
<comment type="catalytic activity">
    <reaction evidence="16">
        <text>beta-nicotinamide D-ribonucleotide + ATP + H(+) = diphosphate + NAD(+)</text>
        <dbReference type="Rhea" id="RHEA:21360"/>
        <dbReference type="ChEBI" id="CHEBI:14649"/>
        <dbReference type="ChEBI" id="CHEBI:15378"/>
        <dbReference type="ChEBI" id="CHEBI:30616"/>
        <dbReference type="ChEBI" id="CHEBI:33019"/>
        <dbReference type="ChEBI" id="CHEBI:57540"/>
        <dbReference type="EC" id="2.7.7.1"/>
    </reaction>
</comment>
<dbReference type="InterPro" id="IPR005248">
    <property type="entry name" value="NadD/NMNAT"/>
</dbReference>
<comment type="catalytic activity">
    <reaction evidence="14 16">
        <text>nicotinate beta-D-ribonucleotide + ATP + H(+) = deamido-NAD(+) + diphosphate</text>
        <dbReference type="Rhea" id="RHEA:22860"/>
        <dbReference type="ChEBI" id="CHEBI:15378"/>
        <dbReference type="ChEBI" id="CHEBI:30616"/>
        <dbReference type="ChEBI" id="CHEBI:33019"/>
        <dbReference type="ChEBI" id="CHEBI:57502"/>
        <dbReference type="ChEBI" id="CHEBI:58437"/>
        <dbReference type="EC" id="2.7.7.18"/>
    </reaction>
</comment>
<comment type="similarity">
    <text evidence="5 16">Belongs to the eukaryotic NMN adenylyltransferase family.</text>
</comment>
<feature type="domain" description="Cytidyltransferase-like" evidence="17">
    <location>
        <begin position="10"/>
        <end position="213"/>
    </location>
</feature>
<dbReference type="InterPro" id="IPR051182">
    <property type="entry name" value="Euk_NMN_adenylyltrnsfrase"/>
</dbReference>
<dbReference type="InterPro" id="IPR004821">
    <property type="entry name" value="Cyt_trans-like"/>
</dbReference>
<dbReference type="AlphaFoldDB" id="A0A131YTL3"/>
<dbReference type="SUPFAM" id="SSF52374">
    <property type="entry name" value="Nucleotidylyl transferase"/>
    <property type="match status" value="1"/>
</dbReference>
<dbReference type="FunFam" id="3.40.50.620:FF:000221">
    <property type="entry name" value="Nicotinamide/nicotinic acid mononucleotide adenylyltransferase 3"/>
    <property type="match status" value="1"/>
</dbReference>
<comment type="pathway">
    <text evidence="4">Cofactor biosynthesis; NAD(+) biosynthesis; deamido-NAD(+) from nicotinate D-ribonucleotide: step 1/1.</text>
</comment>
<accession>A0A131YTL3</accession>
<dbReference type="GO" id="GO:0009435">
    <property type="term" value="P:NAD+ biosynthetic process"/>
    <property type="evidence" value="ECO:0007669"/>
    <property type="project" value="UniProtKB-UniPathway"/>
</dbReference>
<evidence type="ECO:0000256" key="2">
    <source>
        <dbReference type="ARBA" id="ARBA00004173"/>
    </source>
</evidence>
<evidence type="ECO:0000256" key="9">
    <source>
        <dbReference type="ARBA" id="ARBA00022695"/>
    </source>
</evidence>
<keyword evidence="8 16" id="KW-0808">Transferase</keyword>
<keyword evidence="12 16" id="KW-0520">NAD</keyword>
<dbReference type="GO" id="GO:0005524">
    <property type="term" value="F:ATP binding"/>
    <property type="evidence" value="ECO:0007669"/>
    <property type="project" value="UniProtKB-KW"/>
</dbReference>
<dbReference type="PANTHER" id="PTHR12039:SF0">
    <property type="entry name" value="NICOTINAMIDE-NUCLEOTIDE ADENYLYLTRANSFERASE"/>
    <property type="match status" value="1"/>
</dbReference>
<protein>
    <recommendedName>
        <fullName evidence="16">Nicotinamide-nucleotide adenylyltransferase</fullName>
        <ecNumber evidence="16">2.7.7.1</ecNumber>
        <ecNumber evidence="16">2.7.7.18</ecNumber>
    </recommendedName>
</protein>
<reference evidence="18" key="1">
    <citation type="journal article" date="2016" name="Ticks Tick Borne Dis.">
        <title>De novo assembly and annotation of the salivary gland transcriptome of Rhipicephalus appendiculatus male and female ticks during blood feeding.</title>
        <authorList>
            <person name="de Castro M.H."/>
            <person name="de Klerk D."/>
            <person name="Pienaar R."/>
            <person name="Latif A.A."/>
            <person name="Rees D.J."/>
            <person name="Mans B.J."/>
        </authorList>
    </citation>
    <scope>NUCLEOTIDE SEQUENCE</scope>
    <source>
        <tissue evidence="18">Salivary glands</tissue>
    </source>
</reference>
<comment type="pathway">
    <text evidence="3 16">Cofactor biosynthesis; NAD(+) biosynthesis; NAD(+) from nicotinamide D-ribonucleotide: step 1/1.</text>
</comment>
<evidence type="ECO:0000256" key="15">
    <source>
        <dbReference type="ARBA" id="ARBA00093425"/>
    </source>
</evidence>
<dbReference type="Gene3D" id="3.40.50.620">
    <property type="entry name" value="HUPs"/>
    <property type="match status" value="1"/>
</dbReference>
<sequence length="262" mass="29905">MPSTKKVVLLACGSFNPVTNMHLRMFEVARDHLTNNDSMEVVCGLVSPVSDGYGKAGLTAANHRCRMLSLALSSSSWIRLDTWECEQESWTQTRRVLDHHRQRIAVDGLPTQSGPKRRRRRQSNDNLIESVSNVQLMLLCGADLLQSFQVPGLWADKDIEHILTQYGLVVVTRHGYDVPRIIYENDILYRHRHHIHVVTEWITNEISSTAVRRALMRGESVKYLIQDSVIDYIRQHGLYMESIMDDINSNHAEAEDGQETAV</sequence>
<evidence type="ECO:0000256" key="3">
    <source>
        <dbReference type="ARBA" id="ARBA00004658"/>
    </source>
</evidence>
<dbReference type="CDD" id="cd09286">
    <property type="entry name" value="NMNAT_Eukarya"/>
    <property type="match status" value="1"/>
</dbReference>
<dbReference type="PANTHER" id="PTHR12039">
    <property type="entry name" value="NICOTINAMIDE MONONUCLEOTIDE ADENYLYLTRANSFERASE"/>
    <property type="match status" value="1"/>
</dbReference>
<keyword evidence="13" id="KW-0496">Mitochondrion</keyword>
<proteinExistence type="inferred from homology"/>
<dbReference type="GO" id="GO:0004515">
    <property type="term" value="F:nicotinate-nucleotide adenylyltransferase activity"/>
    <property type="evidence" value="ECO:0007669"/>
    <property type="project" value="UniProtKB-EC"/>
</dbReference>
<evidence type="ECO:0000256" key="10">
    <source>
        <dbReference type="ARBA" id="ARBA00022741"/>
    </source>
</evidence>
<organism evidence="18">
    <name type="scientific">Rhipicephalus appendiculatus</name>
    <name type="common">Brown ear tick</name>
    <dbReference type="NCBI Taxonomy" id="34631"/>
    <lineage>
        <taxon>Eukaryota</taxon>
        <taxon>Metazoa</taxon>
        <taxon>Ecdysozoa</taxon>
        <taxon>Arthropoda</taxon>
        <taxon>Chelicerata</taxon>
        <taxon>Arachnida</taxon>
        <taxon>Acari</taxon>
        <taxon>Parasitiformes</taxon>
        <taxon>Ixodida</taxon>
        <taxon>Ixodoidea</taxon>
        <taxon>Ixodidae</taxon>
        <taxon>Rhipicephalinae</taxon>
        <taxon>Rhipicephalus</taxon>
        <taxon>Rhipicephalus</taxon>
    </lineage>
</organism>
<comment type="subunit">
    <text evidence="6">Homotetramer.</text>
</comment>
<dbReference type="UniPathway" id="UPA00253">
    <property type="reaction ID" value="UER00332"/>
</dbReference>
<name>A0A131YTL3_RHIAP</name>
<keyword evidence="11 16" id="KW-0067">ATP-binding</keyword>
<dbReference type="NCBIfam" id="TIGR00482">
    <property type="entry name" value="nicotinate (nicotinamide) nucleotide adenylyltransferase"/>
    <property type="match status" value="1"/>
</dbReference>
<evidence type="ECO:0000256" key="4">
    <source>
        <dbReference type="ARBA" id="ARBA00005019"/>
    </source>
</evidence>
<comment type="function">
    <text evidence="15">Catalyzes the formation of NAD(+) from nicotinamide mononucleotide (NMN) and ATP. Can also use the deamidated form; nicotinic acid mononucleotide (NaMN) as substrate with the same efficiency. Can use triazofurin monophosphate (TrMP) as substrate. Can also use GTP and ITP as nucleotide donors. Also catalyzes the reverse reaction, i.e. the pyrophosphorolytic cleavage of NAD(+). For the pyrophosphorolytic activity, can use NAD(+), NADH, NaAD, nicotinic acid adenine dinucleotide phosphate (NHD), nicotinamide guanine dinucleotide (NGD) as substrates. Fails to cleave phosphorylated dinucleotides NADP(+), NADPH and NaADP(+). Protects against axonal degeneration following injury. May be involved in the maintenance of axonal integrity. Also functions as a stress-response chaperone protein that prevents toxic aggregation of proteins; this function may be independent of its NAD(+) synthesis activity.</text>
</comment>
<comment type="cofactor">
    <cofactor evidence="1">
        <name>Mg(2+)</name>
        <dbReference type="ChEBI" id="CHEBI:18420"/>
    </cofactor>
</comment>
<keyword evidence="7 16" id="KW-0662">Pyridine nucleotide biosynthesis</keyword>
<dbReference type="InterPro" id="IPR045094">
    <property type="entry name" value="NMNAT_euk"/>
</dbReference>
<evidence type="ECO:0000256" key="14">
    <source>
        <dbReference type="ARBA" id="ARBA00048721"/>
    </source>
</evidence>
<evidence type="ECO:0000256" key="1">
    <source>
        <dbReference type="ARBA" id="ARBA00001946"/>
    </source>
</evidence>
<keyword evidence="10 16" id="KW-0547">Nucleotide-binding</keyword>
<evidence type="ECO:0000256" key="8">
    <source>
        <dbReference type="ARBA" id="ARBA00022679"/>
    </source>
</evidence>
<dbReference type="GO" id="GO:0000309">
    <property type="term" value="F:nicotinamide-nucleotide adenylyltransferase activity"/>
    <property type="evidence" value="ECO:0007669"/>
    <property type="project" value="UniProtKB-EC"/>
</dbReference>
<evidence type="ECO:0000256" key="12">
    <source>
        <dbReference type="ARBA" id="ARBA00023027"/>
    </source>
</evidence>